<evidence type="ECO:0000313" key="2">
    <source>
        <dbReference type="Proteomes" id="UP001331761"/>
    </source>
</evidence>
<dbReference type="AlphaFoldDB" id="A0AAN8IW69"/>
<dbReference type="EMBL" id="WIXE01022962">
    <property type="protein sequence ID" value="KAK5966934.1"/>
    <property type="molecule type" value="Genomic_DNA"/>
</dbReference>
<name>A0AAN8IW69_TRICO</name>
<keyword evidence="2" id="KW-1185">Reference proteome</keyword>
<organism evidence="1 2">
    <name type="scientific">Trichostrongylus colubriformis</name>
    <name type="common">Black scour worm</name>
    <dbReference type="NCBI Taxonomy" id="6319"/>
    <lineage>
        <taxon>Eukaryota</taxon>
        <taxon>Metazoa</taxon>
        <taxon>Ecdysozoa</taxon>
        <taxon>Nematoda</taxon>
        <taxon>Chromadorea</taxon>
        <taxon>Rhabditida</taxon>
        <taxon>Rhabditina</taxon>
        <taxon>Rhabditomorpha</taxon>
        <taxon>Strongyloidea</taxon>
        <taxon>Trichostrongylidae</taxon>
        <taxon>Trichostrongylus</taxon>
    </lineage>
</organism>
<accession>A0AAN8IW69</accession>
<proteinExistence type="predicted"/>
<protein>
    <submittedName>
        <fullName evidence="1">Uncharacterized protein</fullName>
    </submittedName>
</protein>
<evidence type="ECO:0000313" key="1">
    <source>
        <dbReference type="EMBL" id="KAK5966934.1"/>
    </source>
</evidence>
<sequence>MSYICLTLPSSSVVVLPPAVLKQFITQYLRARTSDCILSWMGTSKFTS</sequence>
<dbReference type="Proteomes" id="UP001331761">
    <property type="component" value="Unassembled WGS sequence"/>
</dbReference>
<reference evidence="1 2" key="1">
    <citation type="submission" date="2019-10" db="EMBL/GenBank/DDBJ databases">
        <title>Assembly and Annotation for the nematode Trichostrongylus colubriformis.</title>
        <authorList>
            <person name="Martin J."/>
        </authorList>
    </citation>
    <scope>NUCLEOTIDE SEQUENCE [LARGE SCALE GENOMIC DNA]</scope>
    <source>
        <strain evidence="1">G859</strain>
        <tissue evidence="1">Whole worm</tissue>
    </source>
</reference>
<gene>
    <name evidence="1" type="ORF">GCK32_022180</name>
</gene>
<comment type="caution">
    <text evidence="1">The sequence shown here is derived from an EMBL/GenBank/DDBJ whole genome shotgun (WGS) entry which is preliminary data.</text>
</comment>